<gene>
    <name evidence="2" type="ORF">IAC10_01440</name>
</gene>
<dbReference type="Gene3D" id="1.10.260.40">
    <property type="entry name" value="lambda repressor-like DNA-binding domains"/>
    <property type="match status" value="1"/>
</dbReference>
<dbReference type="EMBL" id="DVIU01000030">
    <property type="protein sequence ID" value="HIS35283.1"/>
    <property type="molecule type" value="Genomic_DNA"/>
</dbReference>
<dbReference type="PROSITE" id="PS50943">
    <property type="entry name" value="HTH_CROC1"/>
    <property type="match status" value="1"/>
</dbReference>
<evidence type="ECO:0000259" key="1">
    <source>
        <dbReference type="PROSITE" id="PS50943"/>
    </source>
</evidence>
<dbReference type="AlphaFoldDB" id="A0A9D1JLX3"/>
<evidence type="ECO:0000313" key="3">
    <source>
        <dbReference type="Proteomes" id="UP000823928"/>
    </source>
</evidence>
<sequence length="89" mass="10297">MQVSQTKKKELLQAFGKVISKLREESKRSARSIAYDINLSKTTLLLSESGQLDPQITTFCKIAEAYYLKPEKLLEMIYKELPENWTIID</sequence>
<dbReference type="InterPro" id="IPR010982">
    <property type="entry name" value="Lambda_DNA-bd_dom_sf"/>
</dbReference>
<comment type="caution">
    <text evidence="2">The sequence shown here is derived from an EMBL/GenBank/DDBJ whole genome shotgun (WGS) entry which is preliminary data.</text>
</comment>
<reference evidence="2" key="1">
    <citation type="submission" date="2020-10" db="EMBL/GenBank/DDBJ databases">
        <authorList>
            <person name="Gilroy R."/>
        </authorList>
    </citation>
    <scope>NUCLEOTIDE SEQUENCE</scope>
    <source>
        <strain evidence="2">6276</strain>
    </source>
</reference>
<accession>A0A9D1JLX3</accession>
<reference evidence="2" key="2">
    <citation type="journal article" date="2021" name="PeerJ">
        <title>Extensive microbial diversity within the chicken gut microbiome revealed by metagenomics and culture.</title>
        <authorList>
            <person name="Gilroy R."/>
            <person name="Ravi A."/>
            <person name="Getino M."/>
            <person name="Pursley I."/>
            <person name="Horton D.L."/>
            <person name="Alikhan N.F."/>
            <person name="Baker D."/>
            <person name="Gharbi K."/>
            <person name="Hall N."/>
            <person name="Watson M."/>
            <person name="Adriaenssens E.M."/>
            <person name="Foster-Nyarko E."/>
            <person name="Jarju S."/>
            <person name="Secka A."/>
            <person name="Antonio M."/>
            <person name="Oren A."/>
            <person name="Chaudhuri R.R."/>
            <person name="La Ragione R."/>
            <person name="Hildebrand F."/>
            <person name="Pallen M.J."/>
        </authorList>
    </citation>
    <scope>NUCLEOTIDE SEQUENCE</scope>
    <source>
        <strain evidence="2">6276</strain>
    </source>
</reference>
<name>A0A9D1JLX3_9BACT</name>
<organism evidence="2 3">
    <name type="scientific">Candidatus Scatousia excrementigallinarum</name>
    <dbReference type="NCBI Taxonomy" id="2840935"/>
    <lineage>
        <taxon>Bacteria</taxon>
        <taxon>Candidatus Scatousia</taxon>
    </lineage>
</organism>
<protein>
    <submittedName>
        <fullName evidence="2">Helix-turn-helix transcriptional regulator</fullName>
    </submittedName>
</protein>
<feature type="domain" description="HTH cro/C1-type" evidence="1">
    <location>
        <begin position="19"/>
        <end position="73"/>
    </location>
</feature>
<dbReference type="SUPFAM" id="SSF47413">
    <property type="entry name" value="lambda repressor-like DNA-binding domains"/>
    <property type="match status" value="1"/>
</dbReference>
<proteinExistence type="predicted"/>
<dbReference type="CDD" id="cd00093">
    <property type="entry name" value="HTH_XRE"/>
    <property type="match status" value="1"/>
</dbReference>
<dbReference type="GO" id="GO:0003677">
    <property type="term" value="F:DNA binding"/>
    <property type="evidence" value="ECO:0007669"/>
    <property type="project" value="InterPro"/>
</dbReference>
<dbReference type="Proteomes" id="UP000823928">
    <property type="component" value="Unassembled WGS sequence"/>
</dbReference>
<evidence type="ECO:0000313" key="2">
    <source>
        <dbReference type="EMBL" id="HIS35283.1"/>
    </source>
</evidence>
<dbReference type="InterPro" id="IPR001387">
    <property type="entry name" value="Cro/C1-type_HTH"/>
</dbReference>